<comment type="caution">
    <text evidence="1">The sequence shown here is derived from an EMBL/GenBank/DDBJ whole genome shotgun (WGS) entry which is preliminary data.</text>
</comment>
<protein>
    <submittedName>
        <fullName evidence="1">Uncharacterized protein</fullName>
    </submittedName>
</protein>
<organism evidence="1 2">
    <name type="scientific">[Candida] jaroonii</name>
    <dbReference type="NCBI Taxonomy" id="467808"/>
    <lineage>
        <taxon>Eukaryota</taxon>
        <taxon>Fungi</taxon>
        <taxon>Dikarya</taxon>
        <taxon>Ascomycota</taxon>
        <taxon>Saccharomycotina</taxon>
        <taxon>Pichiomycetes</taxon>
        <taxon>Debaryomycetaceae</taxon>
        <taxon>Yamadazyma</taxon>
    </lineage>
</organism>
<dbReference type="Proteomes" id="UP001152531">
    <property type="component" value="Unassembled WGS sequence"/>
</dbReference>
<evidence type="ECO:0000313" key="2">
    <source>
        <dbReference type="Proteomes" id="UP001152531"/>
    </source>
</evidence>
<name>A0ACA9YDZ8_9ASCO</name>
<dbReference type="EMBL" id="CALSDN010000010">
    <property type="protein sequence ID" value="CAH6722681.1"/>
    <property type="molecule type" value="Genomic_DNA"/>
</dbReference>
<gene>
    <name evidence="1" type="ORF">CLIB1444_10S03972</name>
</gene>
<evidence type="ECO:0000313" key="1">
    <source>
        <dbReference type="EMBL" id="CAH6722681.1"/>
    </source>
</evidence>
<reference evidence="1" key="1">
    <citation type="submission" date="2022-06" db="EMBL/GenBank/DDBJ databases">
        <authorList>
            <person name="Legras J.-L."/>
            <person name="Devillers H."/>
            <person name="Grondin C."/>
        </authorList>
    </citation>
    <scope>NUCLEOTIDE SEQUENCE</scope>
    <source>
        <strain evidence="1">CLIB 1444</strain>
    </source>
</reference>
<keyword evidence="2" id="KW-1185">Reference proteome</keyword>
<sequence>MIVKLKYKNPKKVRLSNVELLENVDFNDEDWLLRMKEMNERLNLLKESYKLINSLRKGKKVLDQTESESEVSGAETPKRSRRSAN</sequence>
<accession>A0ACA9YDZ8</accession>
<proteinExistence type="predicted"/>